<feature type="region of interest" description="Disordered" evidence="1">
    <location>
        <begin position="43"/>
        <end position="79"/>
    </location>
</feature>
<evidence type="ECO:0000256" key="1">
    <source>
        <dbReference type="SAM" id="MobiDB-lite"/>
    </source>
</evidence>
<feature type="compositionally biased region" description="Polar residues" evidence="1">
    <location>
        <begin position="43"/>
        <end position="54"/>
    </location>
</feature>
<evidence type="ECO:0000313" key="2">
    <source>
        <dbReference type="EMBL" id="RKL26948.1"/>
    </source>
</evidence>
<evidence type="ECO:0000313" key="3">
    <source>
        <dbReference type="Proteomes" id="UP000283569"/>
    </source>
</evidence>
<dbReference type="EMBL" id="MRDB01000081">
    <property type="protein sequence ID" value="RKL26948.1"/>
    <property type="molecule type" value="Genomic_DNA"/>
</dbReference>
<feature type="compositionally biased region" description="Basic and acidic residues" evidence="1">
    <location>
        <begin position="55"/>
        <end position="79"/>
    </location>
</feature>
<protein>
    <submittedName>
        <fullName evidence="2">Uncharacterized protein</fullName>
    </submittedName>
</protein>
<sequence length="79" mass="8968">MCTKKIVTNKISSIKEVKDESWADMMSNVDDLTEILIANLNLGKNENQSESGSQHVDRTMLERVKQTKTGKRDTMNPIE</sequence>
<reference evidence="2 3" key="1">
    <citation type="journal article" date="2018" name="Sci. Rep.">
        <title>Characterisation of pathogen-specific regions and novel effector candidates in Fusarium oxysporum f. sp. cepae.</title>
        <authorList>
            <person name="Armitage A.D."/>
            <person name="Taylor A."/>
            <person name="Sobczyk M.K."/>
            <person name="Baxter L."/>
            <person name="Greenfield B.P."/>
            <person name="Bates H.J."/>
            <person name="Wilson F."/>
            <person name="Jackson A.C."/>
            <person name="Ott S."/>
            <person name="Harrison R.J."/>
            <person name="Clarkson J.P."/>
        </authorList>
    </citation>
    <scope>NUCLEOTIDE SEQUENCE [LARGE SCALE GENOMIC DNA]</scope>
    <source>
        <strain evidence="2 3">Fp_A8</strain>
    </source>
</reference>
<dbReference type="AlphaFoldDB" id="A0A420SCE4"/>
<proteinExistence type="predicted"/>
<organism evidence="2 3">
    <name type="scientific">Gibberella intermedia</name>
    <name type="common">Bulb rot disease fungus</name>
    <name type="synonym">Fusarium proliferatum</name>
    <dbReference type="NCBI Taxonomy" id="948311"/>
    <lineage>
        <taxon>Eukaryota</taxon>
        <taxon>Fungi</taxon>
        <taxon>Dikarya</taxon>
        <taxon>Ascomycota</taxon>
        <taxon>Pezizomycotina</taxon>
        <taxon>Sordariomycetes</taxon>
        <taxon>Hypocreomycetidae</taxon>
        <taxon>Hypocreales</taxon>
        <taxon>Nectriaceae</taxon>
        <taxon>Fusarium</taxon>
        <taxon>Fusarium fujikuroi species complex</taxon>
    </lineage>
</organism>
<comment type="caution">
    <text evidence="2">The sequence shown here is derived from an EMBL/GenBank/DDBJ whole genome shotgun (WGS) entry which is preliminary data.</text>
</comment>
<dbReference type="Proteomes" id="UP000283569">
    <property type="component" value="Unassembled WGS sequence"/>
</dbReference>
<gene>
    <name evidence="2" type="ORF">BFJ72_g13470</name>
</gene>
<name>A0A420SCE4_GIBIN</name>
<accession>A0A420SCE4</accession>